<sequence>MTGGRGFTLLELVMVVCIVALLGLAAIDRLLYLREQAEKAMVEQNLQMLKAAVRLQVAGLFAANRTAEIAALDGANPARWLEEPLPGYRGEFESETQPNCRACWYFDRGRREVVYVLDRGEHFQPDAAGEKRIRARVEVERPQEMPGEAVVTSVPSARLRVAPYRWFGG</sequence>
<name>A0ABV0EF52_9BURK</name>
<keyword evidence="1" id="KW-1133">Transmembrane helix</keyword>
<dbReference type="EMBL" id="JBAJEX010000006">
    <property type="protein sequence ID" value="MEO1767295.1"/>
    <property type="molecule type" value="Genomic_DNA"/>
</dbReference>
<evidence type="ECO:0000256" key="1">
    <source>
        <dbReference type="SAM" id="Phobius"/>
    </source>
</evidence>
<reference evidence="2 3" key="1">
    <citation type="submission" date="2024-02" db="EMBL/GenBank/DDBJ databases">
        <title>New thermophilic sulfur-oxidizing bacteria from a hot springs of the Uzon caldera (Kamchatka, Russia).</title>
        <authorList>
            <person name="Dukat A.M."/>
            <person name="Elcheninov A.G."/>
            <person name="Frolov E.N."/>
        </authorList>
    </citation>
    <scope>NUCLEOTIDE SEQUENCE [LARGE SCALE GENOMIC DNA]</scope>
    <source>
        <strain evidence="2 3">AK1</strain>
    </source>
</reference>
<comment type="caution">
    <text evidence="2">The sequence shown here is derived from an EMBL/GenBank/DDBJ whole genome shotgun (WGS) entry which is preliminary data.</text>
</comment>
<accession>A0ABV0EF52</accession>
<organism evidence="2 3">
    <name type="scientific">Thiobacter aerophilum</name>
    <dbReference type="NCBI Taxonomy" id="3121275"/>
    <lineage>
        <taxon>Bacteria</taxon>
        <taxon>Pseudomonadati</taxon>
        <taxon>Pseudomonadota</taxon>
        <taxon>Betaproteobacteria</taxon>
        <taxon>Burkholderiales</taxon>
        <taxon>Thiobacteraceae</taxon>
        <taxon>Thiobacter</taxon>
    </lineage>
</organism>
<dbReference type="InterPro" id="IPR045584">
    <property type="entry name" value="Pilin-like"/>
</dbReference>
<keyword evidence="1" id="KW-0812">Transmembrane</keyword>
<dbReference type="InterPro" id="IPR012902">
    <property type="entry name" value="N_methyl_site"/>
</dbReference>
<evidence type="ECO:0000313" key="3">
    <source>
        <dbReference type="Proteomes" id="UP001482231"/>
    </source>
</evidence>
<feature type="transmembrane region" description="Helical" evidence="1">
    <location>
        <begin position="12"/>
        <end position="32"/>
    </location>
</feature>
<protein>
    <submittedName>
        <fullName evidence="2">Type II secretion system protein</fullName>
    </submittedName>
</protein>
<evidence type="ECO:0000313" key="2">
    <source>
        <dbReference type="EMBL" id="MEO1767295.1"/>
    </source>
</evidence>
<proteinExistence type="predicted"/>
<dbReference type="Proteomes" id="UP001482231">
    <property type="component" value="Unassembled WGS sequence"/>
</dbReference>
<gene>
    <name evidence="2" type="ORF">V6E02_08730</name>
</gene>
<dbReference type="Gene3D" id="3.30.700.10">
    <property type="entry name" value="Glycoprotein, Type 4 Pilin"/>
    <property type="match status" value="1"/>
</dbReference>
<dbReference type="NCBIfam" id="TIGR02532">
    <property type="entry name" value="IV_pilin_GFxxxE"/>
    <property type="match status" value="1"/>
</dbReference>
<keyword evidence="3" id="KW-1185">Reference proteome</keyword>
<dbReference type="SUPFAM" id="SSF54523">
    <property type="entry name" value="Pili subunits"/>
    <property type="match status" value="1"/>
</dbReference>
<dbReference type="RefSeq" id="WP_347308405.1">
    <property type="nucleotide sequence ID" value="NZ_JBAJEX010000006.1"/>
</dbReference>
<keyword evidence="1" id="KW-0472">Membrane</keyword>